<keyword evidence="2" id="KW-0813">Transport</keyword>
<dbReference type="GO" id="GO:0015658">
    <property type="term" value="F:branched-chain amino acid transmembrane transporter activity"/>
    <property type="evidence" value="ECO:0007669"/>
    <property type="project" value="TreeGrafter"/>
</dbReference>
<dbReference type="PROSITE" id="PS00211">
    <property type="entry name" value="ABC_TRANSPORTER_1"/>
    <property type="match status" value="1"/>
</dbReference>
<evidence type="ECO:0000256" key="4">
    <source>
        <dbReference type="ARBA" id="ARBA00022840"/>
    </source>
</evidence>
<dbReference type="GO" id="GO:0016887">
    <property type="term" value="F:ATP hydrolysis activity"/>
    <property type="evidence" value="ECO:0007669"/>
    <property type="project" value="InterPro"/>
</dbReference>
<dbReference type="Proteomes" id="UP001143474">
    <property type="component" value="Unassembled WGS sequence"/>
</dbReference>
<dbReference type="InterPro" id="IPR027417">
    <property type="entry name" value="P-loop_NTPase"/>
</dbReference>
<accession>A0A9W6MBX0</accession>
<evidence type="ECO:0000313" key="8">
    <source>
        <dbReference type="EMBL" id="GLK08561.1"/>
    </source>
</evidence>
<keyword evidence="4 8" id="KW-0067">ATP-binding</keyword>
<proteinExistence type="inferred from homology"/>
<name>A0A9W6MBX0_9ACTN</name>
<dbReference type="GO" id="GO:0015807">
    <property type="term" value="P:L-amino acid transport"/>
    <property type="evidence" value="ECO:0007669"/>
    <property type="project" value="TreeGrafter"/>
</dbReference>
<dbReference type="SMART" id="SM00382">
    <property type="entry name" value="AAA"/>
    <property type="match status" value="1"/>
</dbReference>
<keyword evidence="9" id="KW-1185">Reference proteome</keyword>
<gene>
    <name evidence="8" type="primary">livF_2</name>
    <name evidence="8" type="ORF">GCM10017600_19660</name>
</gene>
<feature type="region of interest" description="Disordered" evidence="6">
    <location>
        <begin position="1"/>
        <end position="24"/>
    </location>
</feature>
<dbReference type="InterPro" id="IPR003593">
    <property type="entry name" value="AAA+_ATPase"/>
</dbReference>
<dbReference type="Gene3D" id="3.40.50.300">
    <property type="entry name" value="P-loop containing nucleotide triphosphate hydrolases"/>
    <property type="match status" value="1"/>
</dbReference>
<dbReference type="SUPFAM" id="SSF52540">
    <property type="entry name" value="P-loop containing nucleoside triphosphate hydrolases"/>
    <property type="match status" value="1"/>
</dbReference>
<dbReference type="EMBL" id="BSEV01000003">
    <property type="protein sequence ID" value="GLK08561.1"/>
    <property type="molecule type" value="Genomic_DNA"/>
</dbReference>
<evidence type="ECO:0000259" key="7">
    <source>
        <dbReference type="PROSITE" id="PS50893"/>
    </source>
</evidence>
<keyword evidence="3" id="KW-0547">Nucleotide-binding</keyword>
<dbReference type="PROSITE" id="PS50893">
    <property type="entry name" value="ABC_TRANSPORTER_2"/>
    <property type="match status" value="1"/>
</dbReference>
<dbReference type="AlphaFoldDB" id="A0A9W6MBX0"/>
<evidence type="ECO:0000256" key="3">
    <source>
        <dbReference type="ARBA" id="ARBA00022741"/>
    </source>
</evidence>
<dbReference type="InterPro" id="IPR003439">
    <property type="entry name" value="ABC_transporter-like_ATP-bd"/>
</dbReference>
<evidence type="ECO:0000256" key="2">
    <source>
        <dbReference type="ARBA" id="ARBA00022448"/>
    </source>
</evidence>
<organism evidence="8 9">
    <name type="scientific">Streptosporangium carneum</name>
    <dbReference type="NCBI Taxonomy" id="47481"/>
    <lineage>
        <taxon>Bacteria</taxon>
        <taxon>Bacillati</taxon>
        <taxon>Actinomycetota</taxon>
        <taxon>Actinomycetes</taxon>
        <taxon>Streptosporangiales</taxon>
        <taxon>Streptosporangiaceae</taxon>
        <taxon>Streptosporangium</taxon>
    </lineage>
</organism>
<dbReference type="InterPro" id="IPR052156">
    <property type="entry name" value="BCAA_Transport_ATP-bd_LivF"/>
</dbReference>
<sequence length="258" mass="26567">MTGQAAGGHEMDATSGLSPGTADAGGPEPLLELVAARAAYGPIEVLHGVDLKVEAGSVLALLGPNGGGKSTTMKVCAGLLPLTGGDLRFAGRRVNGISAQDAARLGVCSIPEGRGIFANLSVRENLWVATGTGARMEEMEEAAYSRFPILGKRRNQLAGSMSGGEQQMLALSRALGSNPAVLLLDELSMGLAPMIVTQMYDTVAQLVAEGLSILVAEQFARAVLPIADTAALMLHGRVVSVGRPDEIEEQLSSSYLGG</sequence>
<reference evidence="8" key="2">
    <citation type="submission" date="2023-01" db="EMBL/GenBank/DDBJ databases">
        <authorList>
            <person name="Sun Q."/>
            <person name="Evtushenko L."/>
        </authorList>
    </citation>
    <scope>NUCLEOTIDE SEQUENCE</scope>
    <source>
        <strain evidence="8">VKM Ac-2007</strain>
    </source>
</reference>
<evidence type="ECO:0000256" key="6">
    <source>
        <dbReference type="SAM" id="MobiDB-lite"/>
    </source>
</evidence>
<dbReference type="PANTHER" id="PTHR43820:SF4">
    <property type="entry name" value="HIGH-AFFINITY BRANCHED-CHAIN AMINO ACID TRANSPORT ATP-BINDING PROTEIN LIVF"/>
    <property type="match status" value="1"/>
</dbReference>
<feature type="domain" description="ABC transporter" evidence="7">
    <location>
        <begin position="31"/>
        <end position="256"/>
    </location>
</feature>
<reference evidence="8" key="1">
    <citation type="journal article" date="2014" name="Int. J. Syst. Evol. Microbiol.">
        <title>Complete genome sequence of Corynebacterium casei LMG S-19264T (=DSM 44701T), isolated from a smear-ripened cheese.</title>
        <authorList>
            <consortium name="US DOE Joint Genome Institute (JGI-PGF)"/>
            <person name="Walter F."/>
            <person name="Albersmeier A."/>
            <person name="Kalinowski J."/>
            <person name="Ruckert C."/>
        </authorList>
    </citation>
    <scope>NUCLEOTIDE SEQUENCE</scope>
    <source>
        <strain evidence="8">VKM Ac-2007</strain>
    </source>
</reference>
<keyword evidence="5" id="KW-0029">Amino-acid transport</keyword>
<dbReference type="PANTHER" id="PTHR43820">
    <property type="entry name" value="HIGH-AFFINITY BRANCHED-CHAIN AMINO ACID TRANSPORT ATP-BINDING PROTEIN LIVF"/>
    <property type="match status" value="1"/>
</dbReference>
<dbReference type="Pfam" id="PF00005">
    <property type="entry name" value="ABC_tran"/>
    <property type="match status" value="1"/>
</dbReference>
<comment type="caution">
    <text evidence="8">The sequence shown here is derived from an EMBL/GenBank/DDBJ whole genome shotgun (WGS) entry which is preliminary data.</text>
</comment>
<evidence type="ECO:0000256" key="5">
    <source>
        <dbReference type="ARBA" id="ARBA00022970"/>
    </source>
</evidence>
<comment type="similarity">
    <text evidence="1">Belongs to the ABC transporter superfamily.</text>
</comment>
<dbReference type="CDD" id="cd03224">
    <property type="entry name" value="ABC_TM1139_LivF_branched"/>
    <property type="match status" value="1"/>
</dbReference>
<evidence type="ECO:0000256" key="1">
    <source>
        <dbReference type="ARBA" id="ARBA00005417"/>
    </source>
</evidence>
<dbReference type="RefSeq" id="WP_271217065.1">
    <property type="nucleotide sequence ID" value="NZ_BAAAVD010000059.1"/>
</dbReference>
<dbReference type="InterPro" id="IPR017871">
    <property type="entry name" value="ABC_transporter-like_CS"/>
</dbReference>
<protein>
    <submittedName>
        <fullName evidence="8">ABC transporter ATP-binding protein</fullName>
    </submittedName>
</protein>
<evidence type="ECO:0000313" key="9">
    <source>
        <dbReference type="Proteomes" id="UP001143474"/>
    </source>
</evidence>
<dbReference type="GO" id="GO:0005524">
    <property type="term" value="F:ATP binding"/>
    <property type="evidence" value="ECO:0007669"/>
    <property type="project" value="UniProtKB-KW"/>
</dbReference>